<evidence type="ECO:0008006" key="4">
    <source>
        <dbReference type="Google" id="ProtNLM"/>
    </source>
</evidence>
<sequence length="154" mass="16120">MHLTLSTAAIALGALVGTAVGESHTVIFQNFCGYGTPLLIQGNNVLSRGFEYHSDGPLVSAIAYLQTGNCNFNGENCTLLETTLLNFAPGNAGSLTGINLRPPHQFSVPTGFNYFSGCDGAGSNCLDPDCPATSSPVSCQEDNINLIIKFCSIL</sequence>
<evidence type="ECO:0000313" key="3">
    <source>
        <dbReference type="Proteomes" id="UP000230002"/>
    </source>
</evidence>
<accession>A0A2G8SEZ6</accession>
<dbReference type="Proteomes" id="UP000230002">
    <property type="component" value="Unassembled WGS sequence"/>
</dbReference>
<reference evidence="2 3" key="1">
    <citation type="journal article" date="2015" name="Sci. Rep.">
        <title>Chromosome-level genome map provides insights into diverse defense mechanisms in the medicinal fungus Ganoderma sinense.</title>
        <authorList>
            <person name="Zhu Y."/>
            <person name="Xu J."/>
            <person name="Sun C."/>
            <person name="Zhou S."/>
            <person name="Xu H."/>
            <person name="Nelson D.R."/>
            <person name="Qian J."/>
            <person name="Song J."/>
            <person name="Luo H."/>
            <person name="Xiang L."/>
            <person name="Li Y."/>
            <person name="Xu Z."/>
            <person name="Ji A."/>
            <person name="Wang L."/>
            <person name="Lu S."/>
            <person name="Hayward A."/>
            <person name="Sun W."/>
            <person name="Li X."/>
            <person name="Schwartz D.C."/>
            <person name="Wang Y."/>
            <person name="Chen S."/>
        </authorList>
    </citation>
    <scope>NUCLEOTIDE SEQUENCE [LARGE SCALE GENOMIC DNA]</scope>
    <source>
        <strain evidence="2 3">ZZ0214-1</strain>
    </source>
</reference>
<evidence type="ECO:0000256" key="1">
    <source>
        <dbReference type="SAM" id="SignalP"/>
    </source>
</evidence>
<dbReference type="EMBL" id="AYKW01000011">
    <property type="protein sequence ID" value="PIL32321.1"/>
    <property type="molecule type" value="Genomic_DNA"/>
</dbReference>
<protein>
    <recommendedName>
        <fullName evidence="4">Glycopeptide</fullName>
    </recommendedName>
</protein>
<dbReference type="OrthoDB" id="3342934at2759"/>
<name>A0A2G8SEZ6_9APHY</name>
<keyword evidence="3" id="KW-1185">Reference proteome</keyword>
<dbReference type="STRING" id="1077348.A0A2G8SEZ6"/>
<gene>
    <name evidence="2" type="ORF">GSI_05567</name>
</gene>
<feature type="signal peptide" evidence="1">
    <location>
        <begin position="1"/>
        <end position="21"/>
    </location>
</feature>
<comment type="caution">
    <text evidence="2">The sequence shown here is derived from an EMBL/GenBank/DDBJ whole genome shotgun (WGS) entry which is preliminary data.</text>
</comment>
<keyword evidence="1" id="KW-0732">Signal</keyword>
<feature type="chain" id="PRO_5013795691" description="Glycopeptide" evidence="1">
    <location>
        <begin position="22"/>
        <end position="154"/>
    </location>
</feature>
<organism evidence="2 3">
    <name type="scientific">Ganoderma sinense ZZ0214-1</name>
    <dbReference type="NCBI Taxonomy" id="1077348"/>
    <lineage>
        <taxon>Eukaryota</taxon>
        <taxon>Fungi</taxon>
        <taxon>Dikarya</taxon>
        <taxon>Basidiomycota</taxon>
        <taxon>Agaricomycotina</taxon>
        <taxon>Agaricomycetes</taxon>
        <taxon>Polyporales</taxon>
        <taxon>Polyporaceae</taxon>
        <taxon>Ganoderma</taxon>
    </lineage>
</organism>
<evidence type="ECO:0000313" key="2">
    <source>
        <dbReference type="EMBL" id="PIL32321.1"/>
    </source>
</evidence>
<proteinExistence type="predicted"/>
<dbReference type="AlphaFoldDB" id="A0A2G8SEZ6"/>